<feature type="compositionally biased region" description="Polar residues" evidence="1">
    <location>
        <begin position="146"/>
        <end position="166"/>
    </location>
</feature>
<dbReference type="SUPFAM" id="SSF52087">
    <property type="entry name" value="CRAL/TRIO domain"/>
    <property type="match status" value="1"/>
</dbReference>
<dbReference type="InterPro" id="IPR001251">
    <property type="entry name" value="CRAL-TRIO_dom"/>
</dbReference>
<evidence type="ECO:0000313" key="4">
    <source>
        <dbReference type="Proteomes" id="UP001438707"/>
    </source>
</evidence>
<comment type="caution">
    <text evidence="3">The sequence shown here is derived from an EMBL/GenBank/DDBJ whole genome shotgun (WGS) entry which is preliminary data.</text>
</comment>
<evidence type="ECO:0000259" key="2">
    <source>
        <dbReference type="Pfam" id="PF13716"/>
    </source>
</evidence>
<feature type="domain" description="CRAL-TRIO" evidence="2">
    <location>
        <begin position="257"/>
        <end position="369"/>
    </location>
</feature>
<feature type="compositionally biased region" description="Polar residues" evidence="1">
    <location>
        <begin position="75"/>
        <end position="86"/>
    </location>
</feature>
<keyword evidence="4" id="KW-1185">Reference proteome</keyword>
<sequence>MEHSPADGYAQQVDGRGPEPSPASKEPGVSDALSQIQHIIKDSTAGQQGTPSPRPQGSGYTFPRDPVSPPPEPATSRQHSYTTEPPATSLEDDMSEISISEPIAQTSNLSNARQSGLKPKLSGPRKSLQPPASPFAEDEEPLTNDGPASNTQQATFDVETPASSAQRHQEPSSEKRVVPSGRSITAPDGMNTAEDIDGSDRTAQAAGLDVQSRPFSPPPGTAAPVPTFNPQDNVPADFYEPPEFKGLLFYDGVDSIGRPVVVVDFDAVAPSTTRSAVMQYILQRLEPIVSQGPYVLVMLTTGKTGTSYLKGAWLIAAYRSLSRPFRKNVKYILLVKPSNGIRALLLLFKPFVSKKAHSKLKKVDTVANVAAVTNNEVQLQHLGPRFASAAGQYIADGIKTRPGSANVLTSLGECMNEPALPKSFEGQHLSYCRETNRYTPSEGHHTI</sequence>
<dbReference type="Proteomes" id="UP001438707">
    <property type="component" value="Unassembled WGS sequence"/>
</dbReference>
<proteinExistence type="predicted"/>
<feature type="compositionally biased region" description="Basic and acidic residues" evidence="1">
    <location>
        <begin position="167"/>
        <end position="177"/>
    </location>
</feature>
<accession>A0AAW1Q5U9</accession>
<dbReference type="Gene3D" id="3.40.525.10">
    <property type="entry name" value="CRAL-TRIO lipid binding domain"/>
    <property type="match status" value="1"/>
</dbReference>
<feature type="region of interest" description="Disordered" evidence="1">
    <location>
        <begin position="210"/>
        <end position="232"/>
    </location>
</feature>
<reference evidence="3 4" key="1">
    <citation type="journal article" date="2024" name="Nat. Commun.">
        <title>Phylogenomics reveals the evolutionary origins of lichenization in chlorophyte algae.</title>
        <authorList>
            <person name="Puginier C."/>
            <person name="Libourel C."/>
            <person name="Otte J."/>
            <person name="Skaloud P."/>
            <person name="Haon M."/>
            <person name="Grisel S."/>
            <person name="Petersen M."/>
            <person name="Berrin J.G."/>
            <person name="Delaux P.M."/>
            <person name="Dal Grande F."/>
            <person name="Keller J."/>
        </authorList>
    </citation>
    <scope>NUCLEOTIDE SEQUENCE [LARGE SCALE GENOMIC DNA]</scope>
    <source>
        <strain evidence="3 4">SAG 2145</strain>
    </source>
</reference>
<dbReference type="Pfam" id="PF13716">
    <property type="entry name" value="CRAL_TRIO_2"/>
    <property type="match status" value="1"/>
</dbReference>
<dbReference type="AlphaFoldDB" id="A0AAW1Q5U9"/>
<evidence type="ECO:0000256" key="1">
    <source>
        <dbReference type="SAM" id="MobiDB-lite"/>
    </source>
</evidence>
<evidence type="ECO:0000313" key="3">
    <source>
        <dbReference type="EMBL" id="KAK9816247.1"/>
    </source>
</evidence>
<name>A0AAW1Q5U9_9CHLO</name>
<gene>
    <name evidence="3" type="ORF">WJX74_000840</name>
</gene>
<organism evidence="3 4">
    <name type="scientific">Apatococcus lobatus</name>
    <dbReference type="NCBI Taxonomy" id="904363"/>
    <lineage>
        <taxon>Eukaryota</taxon>
        <taxon>Viridiplantae</taxon>
        <taxon>Chlorophyta</taxon>
        <taxon>core chlorophytes</taxon>
        <taxon>Trebouxiophyceae</taxon>
        <taxon>Chlorellales</taxon>
        <taxon>Chlorellaceae</taxon>
        <taxon>Apatococcus</taxon>
    </lineage>
</organism>
<protein>
    <recommendedName>
        <fullName evidence="2">CRAL-TRIO domain-containing protein</fullName>
    </recommendedName>
</protein>
<feature type="compositionally biased region" description="Polar residues" evidence="1">
    <location>
        <begin position="103"/>
        <end position="114"/>
    </location>
</feature>
<dbReference type="InterPro" id="IPR036865">
    <property type="entry name" value="CRAL-TRIO_dom_sf"/>
</dbReference>
<dbReference type="EMBL" id="JALJOS010000083">
    <property type="protein sequence ID" value="KAK9816247.1"/>
    <property type="molecule type" value="Genomic_DNA"/>
</dbReference>
<feature type="region of interest" description="Disordered" evidence="1">
    <location>
        <begin position="1"/>
        <end position="197"/>
    </location>
</feature>